<feature type="domain" description="DNA topoisomerase type IA zn finger" evidence="1">
    <location>
        <begin position="64"/>
        <end position="98"/>
    </location>
</feature>
<evidence type="ECO:0000259" key="1">
    <source>
        <dbReference type="Pfam" id="PF01396"/>
    </source>
</evidence>
<dbReference type="SUPFAM" id="SSF57783">
    <property type="entry name" value="Zinc beta-ribbon"/>
    <property type="match status" value="1"/>
</dbReference>
<dbReference type="GO" id="GO:0003916">
    <property type="term" value="F:DNA topoisomerase activity"/>
    <property type="evidence" value="ECO:0007669"/>
    <property type="project" value="InterPro"/>
</dbReference>
<gene>
    <name evidence="2" type="ORF">BM524_21295</name>
</gene>
<organism evidence="2 3">
    <name type="scientific">Alteromonas mediterranea</name>
    <dbReference type="NCBI Taxonomy" id="314275"/>
    <lineage>
        <taxon>Bacteria</taxon>
        <taxon>Pseudomonadati</taxon>
        <taxon>Pseudomonadota</taxon>
        <taxon>Gammaproteobacteria</taxon>
        <taxon>Alteromonadales</taxon>
        <taxon>Alteromonadaceae</taxon>
        <taxon>Alteromonas/Salinimonas group</taxon>
        <taxon>Alteromonas</taxon>
    </lineage>
</organism>
<dbReference type="EMBL" id="CP018025">
    <property type="protein sequence ID" value="APD92440.1"/>
    <property type="molecule type" value="Genomic_DNA"/>
</dbReference>
<dbReference type="InterPro" id="IPR013498">
    <property type="entry name" value="Topo_IA_Znf"/>
</dbReference>
<dbReference type="Gene3D" id="3.30.65.10">
    <property type="entry name" value="Bacterial Topoisomerase I, domain 1"/>
    <property type="match status" value="1"/>
</dbReference>
<reference evidence="2 3" key="1">
    <citation type="submission" date="2016-11" db="EMBL/GenBank/DDBJ databases">
        <title>Networking in microbes: conjugative elements and plasmids in the genus Alteromonas.</title>
        <authorList>
            <person name="Lopez-Perez M."/>
            <person name="Ramon-Marco N."/>
            <person name="Rodriguez-Valera F."/>
        </authorList>
    </citation>
    <scope>NUCLEOTIDE SEQUENCE [LARGE SCALE GENOMIC DNA]</scope>
    <source>
        <strain evidence="2 3">CP48</strain>
        <plasmid evidence="3">pamcp48-600</plasmid>
    </source>
</reference>
<dbReference type="Proteomes" id="UP000182101">
    <property type="component" value="Plasmid pAMCP48-600"/>
</dbReference>
<dbReference type="Pfam" id="PF01396">
    <property type="entry name" value="Zn_ribbon_Top1"/>
    <property type="match status" value="1"/>
</dbReference>
<dbReference type="GO" id="GO:0003677">
    <property type="term" value="F:DNA binding"/>
    <property type="evidence" value="ECO:0007669"/>
    <property type="project" value="InterPro"/>
</dbReference>
<protein>
    <recommendedName>
        <fullName evidence="1">DNA topoisomerase type IA zn finger domain-containing protein</fullName>
    </recommendedName>
</protein>
<evidence type="ECO:0000313" key="3">
    <source>
        <dbReference type="Proteomes" id="UP000182101"/>
    </source>
</evidence>
<dbReference type="GO" id="GO:0006265">
    <property type="term" value="P:DNA topological change"/>
    <property type="evidence" value="ECO:0007669"/>
    <property type="project" value="InterPro"/>
</dbReference>
<dbReference type="AlphaFoldDB" id="A0AAC9JES9"/>
<accession>A0AAC9JES9</accession>
<keyword evidence="2" id="KW-0614">Plasmid</keyword>
<dbReference type="RefSeq" id="WP_071961065.1">
    <property type="nucleotide sequence ID" value="NZ_CP018025.1"/>
</dbReference>
<name>A0AAC9JES9_9ALTE</name>
<dbReference type="GO" id="GO:0005694">
    <property type="term" value="C:chromosome"/>
    <property type="evidence" value="ECO:0007669"/>
    <property type="project" value="InterPro"/>
</dbReference>
<sequence>MTEKTKGVHVTLPKSLAERLGFLRNFNHRKINLNPRLKSKIGALVEEIEKELKVDPTTWTSAKRCPKCESGTVYLKKTTRGEFYGCSRYPDCRHSESKSRKK</sequence>
<evidence type="ECO:0000313" key="2">
    <source>
        <dbReference type="EMBL" id="APD92440.1"/>
    </source>
</evidence>
<proteinExistence type="predicted"/>
<geneLocation type="plasmid" evidence="3">
    <name>pamcp48-600</name>
</geneLocation>